<feature type="signal peptide" evidence="1">
    <location>
        <begin position="1"/>
        <end position="17"/>
    </location>
</feature>
<organism evidence="2">
    <name type="scientific">Ixodes ricinus</name>
    <name type="common">Common tick</name>
    <name type="synonym">Acarus ricinus</name>
    <dbReference type="NCBI Taxonomy" id="34613"/>
    <lineage>
        <taxon>Eukaryota</taxon>
        <taxon>Metazoa</taxon>
        <taxon>Ecdysozoa</taxon>
        <taxon>Arthropoda</taxon>
        <taxon>Chelicerata</taxon>
        <taxon>Arachnida</taxon>
        <taxon>Acari</taxon>
        <taxon>Parasitiformes</taxon>
        <taxon>Ixodida</taxon>
        <taxon>Ixodoidea</taxon>
        <taxon>Ixodidae</taxon>
        <taxon>Ixodinae</taxon>
        <taxon>Ixodes</taxon>
    </lineage>
</organism>
<evidence type="ECO:0000256" key="1">
    <source>
        <dbReference type="SAM" id="SignalP"/>
    </source>
</evidence>
<accession>A0A147BFD5</accession>
<dbReference type="EMBL" id="GEGO01005911">
    <property type="protein sequence ID" value="JAR89493.1"/>
    <property type="molecule type" value="Transcribed_RNA"/>
</dbReference>
<dbReference type="AlphaFoldDB" id="A0A147BFD5"/>
<proteinExistence type="predicted"/>
<evidence type="ECO:0000313" key="2">
    <source>
        <dbReference type="EMBL" id="JAR89493.1"/>
    </source>
</evidence>
<feature type="chain" id="PRO_5007542399" evidence="1">
    <location>
        <begin position="18"/>
        <end position="81"/>
    </location>
</feature>
<protein>
    <submittedName>
        <fullName evidence="2">Putative secreted protein</fullName>
    </submittedName>
</protein>
<reference evidence="2" key="1">
    <citation type="journal article" date="2018" name="PLoS Negl. Trop. Dis.">
        <title>Sialome diversity of ticks revealed by RNAseq of single tick salivary glands.</title>
        <authorList>
            <person name="Perner J."/>
            <person name="Kropackova S."/>
            <person name="Kopacek P."/>
            <person name="Ribeiro J.M."/>
        </authorList>
    </citation>
    <scope>NUCLEOTIDE SEQUENCE</scope>
    <source>
        <strain evidence="2">Siblings of single egg batch collected in Ceske Budejovice</strain>
        <tissue evidence="2">Salivary glands</tissue>
    </source>
</reference>
<name>A0A147BFD5_IXORI</name>
<sequence length="81" mass="9326">MRFWSVLLKRFIPTVICTFQDKTRVCIYVRGKFLSRATLTRLAPFPQHCSFPNDAAPQCCECIWLCLACQLHALSWCGDAK</sequence>
<keyword evidence="1" id="KW-0732">Signal</keyword>